<organism evidence="2 3">
    <name type="scientific">Xanthobacter tagetidis</name>
    <dbReference type="NCBI Taxonomy" id="60216"/>
    <lineage>
        <taxon>Bacteria</taxon>
        <taxon>Pseudomonadati</taxon>
        <taxon>Pseudomonadota</taxon>
        <taxon>Alphaproteobacteria</taxon>
        <taxon>Hyphomicrobiales</taxon>
        <taxon>Xanthobacteraceae</taxon>
        <taxon>Xanthobacter</taxon>
    </lineage>
</organism>
<dbReference type="AlphaFoldDB" id="A0A3L6ZX92"/>
<dbReference type="EMBL" id="RCTF01000026">
    <property type="protein sequence ID" value="RLP72643.1"/>
    <property type="molecule type" value="Genomic_DNA"/>
</dbReference>
<keyword evidence="3" id="KW-1185">Reference proteome</keyword>
<keyword evidence="1" id="KW-1133">Transmembrane helix</keyword>
<evidence type="ECO:0000313" key="3">
    <source>
        <dbReference type="Proteomes" id="UP000269692"/>
    </source>
</evidence>
<evidence type="ECO:0008006" key="4">
    <source>
        <dbReference type="Google" id="ProtNLM"/>
    </source>
</evidence>
<evidence type="ECO:0000256" key="1">
    <source>
        <dbReference type="SAM" id="Phobius"/>
    </source>
</evidence>
<dbReference type="OrthoDB" id="7334386at2"/>
<protein>
    <recommendedName>
        <fullName evidence="4">HAMP domain-containing protein</fullName>
    </recommendedName>
</protein>
<name>A0A3L6ZX92_9HYPH</name>
<dbReference type="RefSeq" id="WP_121625493.1">
    <property type="nucleotide sequence ID" value="NZ_JACIIW010000014.1"/>
</dbReference>
<keyword evidence="1" id="KW-0472">Membrane</keyword>
<sequence>MTFVSRLALLLAASVVTAIVATAVIAFGASDRVSQEIERARVANLLAAIKQNAEASLSIGLALDQIATLQNRIEREKAGDPSILAIEVFNPSGRAVYSTDVSVAGESVPADWVRQLSGAGTWRTTERGETVFGSHFENDLGVAGGIAVTVSDESHLNRMDRLAVDLILRAAPLALIVALLAAGAALAFSYLITRPFDRVARILGGHEVAGADDGDLAQLAGQARAGWTAAEARIDRGLQQLGALDDAG</sequence>
<gene>
    <name evidence="2" type="ORF">D9R14_21475</name>
</gene>
<keyword evidence="1" id="KW-0812">Transmembrane</keyword>
<reference evidence="2 3" key="1">
    <citation type="submission" date="2018-10" db="EMBL/GenBank/DDBJ databases">
        <title>Xanthobacter tagetidis genome sequencing and assembly.</title>
        <authorList>
            <person name="Maclea K.S."/>
            <person name="Goen A.E."/>
            <person name="Fatima S.A."/>
        </authorList>
    </citation>
    <scope>NUCLEOTIDE SEQUENCE [LARGE SCALE GENOMIC DNA]</scope>
    <source>
        <strain evidence="2 3">ATCC 700314</strain>
    </source>
</reference>
<comment type="caution">
    <text evidence="2">The sequence shown here is derived from an EMBL/GenBank/DDBJ whole genome shotgun (WGS) entry which is preliminary data.</text>
</comment>
<proteinExistence type="predicted"/>
<evidence type="ECO:0000313" key="2">
    <source>
        <dbReference type="EMBL" id="RLP72643.1"/>
    </source>
</evidence>
<feature type="transmembrane region" description="Helical" evidence="1">
    <location>
        <begin position="166"/>
        <end position="192"/>
    </location>
</feature>
<dbReference type="Proteomes" id="UP000269692">
    <property type="component" value="Unassembled WGS sequence"/>
</dbReference>
<accession>A0A3L6ZX92</accession>